<feature type="coiled-coil region" evidence="1">
    <location>
        <begin position="193"/>
        <end position="227"/>
    </location>
</feature>
<keyword evidence="1" id="KW-0175">Coiled coil</keyword>
<evidence type="ECO:0000256" key="1">
    <source>
        <dbReference type="SAM" id="Coils"/>
    </source>
</evidence>
<dbReference type="Pfam" id="PF13884">
    <property type="entry name" value="Peptidase_S74"/>
    <property type="match status" value="1"/>
</dbReference>
<evidence type="ECO:0000313" key="3">
    <source>
        <dbReference type="EMBL" id="NML38408.1"/>
    </source>
</evidence>
<evidence type="ECO:0000313" key="4">
    <source>
        <dbReference type="Proteomes" id="UP000583266"/>
    </source>
</evidence>
<protein>
    <recommendedName>
        <fullName evidence="2">Peptidase S74 domain-containing protein</fullName>
    </recommendedName>
</protein>
<comment type="caution">
    <text evidence="3">The sequence shown here is derived from an EMBL/GenBank/DDBJ whole genome shotgun (WGS) entry which is preliminary data.</text>
</comment>
<accession>A0A848GRE9</accession>
<dbReference type="AlphaFoldDB" id="A0A848GRE9"/>
<feature type="domain" description="Peptidase S74" evidence="2">
    <location>
        <begin position="122"/>
        <end position="221"/>
    </location>
</feature>
<dbReference type="EMBL" id="JABBGC010000001">
    <property type="protein sequence ID" value="NML38408.1"/>
    <property type="molecule type" value="Genomic_DNA"/>
</dbReference>
<dbReference type="PROSITE" id="PS51688">
    <property type="entry name" value="ICA"/>
    <property type="match status" value="1"/>
</dbReference>
<evidence type="ECO:0000259" key="2">
    <source>
        <dbReference type="PROSITE" id="PS51688"/>
    </source>
</evidence>
<dbReference type="InterPro" id="IPR030392">
    <property type="entry name" value="S74_ICA"/>
</dbReference>
<name>A0A848GRE9_9BACT</name>
<dbReference type="Proteomes" id="UP000583266">
    <property type="component" value="Unassembled WGS sequence"/>
</dbReference>
<proteinExistence type="predicted"/>
<sequence>MSNLELRSANNPGLGFHRHNGFGWALYSDSALRLRGRNNTGEDVVFWHTGNAPRPLIQHYYRLHAAEGTSADRFEQGATFCYGVGAPFSGPLLSFGGLNGGYDCQISADYYYGNAISFVQTSLRSLKKDIQPLPYAALPVLMKAQVRSFKFKADSSGKTNIGFIADEVPDEMSIPGRGGVDQASTVGLLVKSAQELNAEQTDLKQQVKDLQQQVKRLEALVQQLMQAKP</sequence>
<dbReference type="RefSeq" id="WP_169225405.1">
    <property type="nucleotide sequence ID" value="NZ_JABBGC010000001.1"/>
</dbReference>
<gene>
    <name evidence="3" type="ORF">HHL17_14465</name>
</gene>
<organism evidence="3 4">
    <name type="scientific">Chitinophaga fulva</name>
    <dbReference type="NCBI Taxonomy" id="2728842"/>
    <lineage>
        <taxon>Bacteria</taxon>
        <taxon>Pseudomonadati</taxon>
        <taxon>Bacteroidota</taxon>
        <taxon>Chitinophagia</taxon>
        <taxon>Chitinophagales</taxon>
        <taxon>Chitinophagaceae</taxon>
        <taxon>Chitinophaga</taxon>
    </lineage>
</organism>
<keyword evidence="4" id="KW-1185">Reference proteome</keyword>
<reference evidence="3 4" key="1">
    <citation type="submission" date="2020-04" db="EMBL/GenBank/DDBJ databases">
        <title>Chitinophaga sp. G-6-1-13 sp. nov., isolated from soil.</title>
        <authorList>
            <person name="Dahal R.H."/>
            <person name="Chaudhary D.K."/>
        </authorList>
    </citation>
    <scope>NUCLEOTIDE SEQUENCE [LARGE SCALE GENOMIC DNA]</scope>
    <source>
        <strain evidence="3 4">G-6-1-13</strain>
    </source>
</reference>